<reference evidence="1" key="1">
    <citation type="submission" date="2021-06" db="EMBL/GenBank/DDBJ databases">
        <title>Parelaphostrongylus tenuis whole genome reference sequence.</title>
        <authorList>
            <person name="Garwood T.J."/>
            <person name="Larsen P.A."/>
            <person name="Fountain-Jones N.M."/>
            <person name="Garbe J.R."/>
            <person name="Macchietto M.G."/>
            <person name="Kania S.A."/>
            <person name="Gerhold R.W."/>
            <person name="Richards J.E."/>
            <person name="Wolf T.M."/>
        </authorList>
    </citation>
    <scope>NUCLEOTIDE SEQUENCE</scope>
    <source>
        <strain evidence="1">MNPRO001-30</strain>
        <tissue evidence="1">Meninges</tissue>
    </source>
</reference>
<keyword evidence="2" id="KW-1185">Reference proteome</keyword>
<name>A0AAD5R327_PARTN</name>
<evidence type="ECO:0000313" key="2">
    <source>
        <dbReference type="Proteomes" id="UP001196413"/>
    </source>
</evidence>
<dbReference type="AlphaFoldDB" id="A0AAD5R327"/>
<dbReference type="Proteomes" id="UP001196413">
    <property type="component" value="Unassembled WGS sequence"/>
</dbReference>
<sequence length="86" mass="9802">MGTSLLKQRALSKNKCRVLNLQHIVDSAQLLAVEFALMARPSGTSSKNKTAQNFHQAYQNLKHNFVHRLRLKSEEVHPTSEEYAKI</sequence>
<comment type="caution">
    <text evidence="1">The sequence shown here is derived from an EMBL/GenBank/DDBJ whole genome shotgun (WGS) entry which is preliminary data.</text>
</comment>
<gene>
    <name evidence="1" type="ORF">KIN20_029780</name>
</gene>
<proteinExistence type="predicted"/>
<dbReference type="EMBL" id="JAHQIW010006242">
    <property type="protein sequence ID" value="KAJ1368611.1"/>
    <property type="molecule type" value="Genomic_DNA"/>
</dbReference>
<evidence type="ECO:0000313" key="1">
    <source>
        <dbReference type="EMBL" id="KAJ1368611.1"/>
    </source>
</evidence>
<accession>A0AAD5R327</accession>
<organism evidence="1 2">
    <name type="scientific">Parelaphostrongylus tenuis</name>
    <name type="common">Meningeal worm</name>
    <dbReference type="NCBI Taxonomy" id="148309"/>
    <lineage>
        <taxon>Eukaryota</taxon>
        <taxon>Metazoa</taxon>
        <taxon>Ecdysozoa</taxon>
        <taxon>Nematoda</taxon>
        <taxon>Chromadorea</taxon>
        <taxon>Rhabditida</taxon>
        <taxon>Rhabditina</taxon>
        <taxon>Rhabditomorpha</taxon>
        <taxon>Strongyloidea</taxon>
        <taxon>Metastrongylidae</taxon>
        <taxon>Parelaphostrongylus</taxon>
    </lineage>
</organism>
<protein>
    <submittedName>
        <fullName evidence="1">Uncharacterized protein</fullName>
    </submittedName>
</protein>